<name>A0A3M0FVC4_9FLAO</name>
<dbReference type="NCBIfam" id="TIGR04183">
    <property type="entry name" value="Por_Secre_tail"/>
    <property type="match status" value="1"/>
</dbReference>
<evidence type="ECO:0000256" key="2">
    <source>
        <dbReference type="SAM" id="SignalP"/>
    </source>
</evidence>
<evidence type="ECO:0000259" key="3">
    <source>
        <dbReference type="Pfam" id="PF18962"/>
    </source>
</evidence>
<dbReference type="Proteomes" id="UP000281985">
    <property type="component" value="Unassembled WGS sequence"/>
</dbReference>
<comment type="caution">
    <text evidence="4">The sequence shown here is derived from an EMBL/GenBank/DDBJ whole genome shotgun (WGS) entry which is preliminary data.</text>
</comment>
<dbReference type="OrthoDB" id="1405746at2"/>
<protein>
    <submittedName>
        <fullName evidence="4">T9SS C-terminal target domain-containing protein</fullName>
    </submittedName>
</protein>
<accession>A0A3M0FVC4</accession>
<dbReference type="NCBIfam" id="NF038128">
    <property type="entry name" value="choice_anch_J"/>
    <property type="match status" value="1"/>
</dbReference>
<dbReference type="EMBL" id="REFV01000015">
    <property type="protein sequence ID" value="RMB56621.1"/>
    <property type="molecule type" value="Genomic_DNA"/>
</dbReference>
<evidence type="ECO:0000313" key="5">
    <source>
        <dbReference type="Proteomes" id="UP000281985"/>
    </source>
</evidence>
<dbReference type="Gene3D" id="2.60.120.200">
    <property type="match status" value="1"/>
</dbReference>
<keyword evidence="1 2" id="KW-0732">Signal</keyword>
<gene>
    <name evidence="4" type="ORF">EAX61_13530</name>
</gene>
<evidence type="ECO:0000256" key="1">
    <source>
        <dbReference type="ARBA" id="ARBA00022729"/>
    </source>
</evidence>
<dbReference type="Pfam" id="PF18962">
    <property type="entry name" value="Por_Secre_tail"/>
    <property type="match status" value="1"/>
</dbReference>
<sequence>MMKKITLIAAIFAVFTMNAQDVILEEAFDDATTLEGAGWTFSNASDMADAAAIWRQGADNIFESQEGEPTAYLLANFQSTTGNAATGFTISNWAATPTLMLQDGDELTFFTRSTTGQDGTTVFPDRLEVRLSSDGDDSELPTTSDEVGTYETLLLEINPDLNTTDYPLDWQEFTVTISGLTDETAARVAFRYFVTDGGPGGNNSNAVGVDTLTITDNTLSLDDNNIAGFTQFLDTNSNLNLRANVTLENVALFNIVGQQVVNKSLSSNNETVNLSDLNAGVYIARVSVAGQTETFKIVKR</sequence>
<dbReference type="AlphaFoldDB" id="A0A3M0FVC4"/>
<dbReference type="RefSeq" id="WP_121918242.1">
    <property type="nucleotide sequence ID" value="NZ_REFV01000015.1"/>
</dbReference>
<organism evidence="4 5">
    <name type="scientific">Dokdonia sinensis</name>
    <dbReference type="NCBI Taxonomy" id="2479847"/>
    <lineage>
        <taxon>Bacteria</taxon>
        <taxon>Pseudomonadati</taxon>
        <taxon>Bacteroidota</taxon>
        <taxon>Flavobacteriia</taxon>
        <taxon>Flavobacteriales</taxon>
        <taxon>Flavobacteriaceae</taxon>
        <taxon>Dokdonia</taxon>
    </lineage>
</organism>
<feature type="signal peptide" evidence="2">
    <location>
        <begin position="1"/>
        <end position="19"/>
    </location>
</feature>
<keyword evidence="5" id="KW-1185">Reference proteome</keyword>
<evidence type="ECO:0000313" key="4">
    <source>
        <dbReference type="EMBL" id="RMB56621.1"/>
    </source>
</evidence>
<feature type="chain" id="PRO_5018046032" evidence="2">
    <location>
        <begin position="20"/>
        <end position="300"/>
    </location>
</feature>
<proteinExistence type="predicted"/>
<reference evidence="4 5" key="1">
    <citation type="submission" date="2018-10" db="EMBL/GenBank/DDBJ databases">
        <title>Dokdonia luteus sp. nov., isolated from sea water.</title>
        <authorList>
            <person name="Zhou L.Y."/>
            <person name="Du Z.J."/>
        </authorList>
    </citation>
    <scope>NUCLEOTIDE SEQUENCE [LARGE SCALE GENOMIC DNA]</scope>
    <source>
        <strain evidence="4 5">SH27</strain>
    </source>
</reference>
<dbReference type="InterPro" id="IPR026444">
    <property type="entry name" value="Secre_tail"/>
</dbReference>
<feature type="domain" description="Secretion system C-terminal sorting" evidence="3">
    <location>
        <begin position="236"/>
        <end position="297"/>
    </location>
</feature>